<dbReference type="SUPFAM" id="SSF52540">
    <property type="entry name" value="P-loop containing nucleoside triphosphate hydrolases"/>
    <property type="match status" value="1"/>
</dbReference>
<dbReference type="AlphaFoldDB" id="A0A7X6I784"/>
<sequence>MSGAGKSSLARALAMKLRAPHVELDELFWGPEWTPKPAATFRELTRAAVSAPTWVVDGNYSSVRDIVWPRADVAVWLNFPLWLVLWRVFWRTAHRLRTREALWHGNRESFRRTFSSRESILWWVVTAHAKRRREFSLLRNSRQFPNLKWVEIRWPRQAEAFIRALDAHD</sequence>
<name>A0A7X6I784_9BURK</name>
<dbReference type="Proteomes" id="UP000521868">
    <property type="component" value="Unassembled WGS sequence"/>
</dbReference>
<gene>
    <name evidence="1" type="ORF">RAMLITH_15015</name>
</gene>
<protein>
    <submittedName>
        <fullName evidence="1">Toxin</fullName>
    </submittedName>
</protein>
<reference evidence="1 2" key="1">
    <citation type="journal article" date="2020" name="Nature">
        <title>Bacterial chemolithoautotrophy via manganese oxidation.</title>
        <authorList>
            <person name="Yu H."/>
            <person name="Leadbetter J.R."/>
        </authorList>
    </citation>
    <scope>NUCLEOTIDE SEQUENCE [LARGE SCALE GENOMIC DNA]</scope>
    <source>
        <strain evidence="1 2">RBP-1</strain>
    </source>
</reference>
<dbReference type="InterPro" id="IPR052922">
    <property type="entry name" value="Cytidylate_Kinase-2"/>
</dbReference>
<evidence type="ECO:0000313" key="1">
    <source>
        <dbReference type="EMBL" id="NKE67133.1"/>
    </source>
</evidence>
<evidence type="ECO:0000313" key="2">
    <source>
        <dbReference type="Proteomes" id="UP000521868"/>
    </source>
</evidence>
<comment type="caution">
    <text evidence="1">The sequence shown here is derived from an EMBL/GenBank/DDBJ whole genome shotgun (WGS) entry which is preliminary data.</text>
</comment>
<dbReference type="InterPro" id="IPR027417">
    <property type="entry name" value="P-loop_NTPase"/>
</dbReference>
<keyword evidence="2" id="KW-1185">Reference proteome</keyword>
<dbReference type="PANTHER" id="PTHR37816">
    <property type="entry name" value="YALI0E33011P"/>
    <property type="match status" value="1"/>
</dbReference>
<dbReference type="PANTHER" id="PTHR37816:SF1">
    <property type="entry name" value="TOXIN"/>
    <property type="match status" value="1"/>
</dbReference>
<accession>A0A7X6I784</accession>
<proteinExistence type="predicted"/>
<organism evidence="1 2">
    <name type="scientific">Ramlibacter lithotrophicus</name>
    <dbReference type="NCBI Taxonomy" id="2606681"/>
    <lineage>
        <taxon>Bacteria</taxon>
        <taxon>Pseudomonadati</taxon>
        <taxon>Pseudomonadota</taxon>
        <taxon>Betaproteobacteria</taxon>
        <taxon>Burkholderiales</taxon>
        <taxon>Comamonadaceae</taxon>
        <taxon>Ramlibacter</taxon>
    </lineage>
</organism>
<dbReference type="EMBL" id="VTOX01000005">
    <property type="protein sequence ID" value="NKE67133.1"/>
    <property type="molecule type" value="Genomic_DNA"/>
</dbReference>
<dbReference type="Gene3D" id="3.40.50.300">
    <property type="entry name" value="P-loop containing nucleotide triphosphate hydrolases"/>
    <property type="match status" value="1"/>
</dbReference>